<name>A0A521C5X7_9BACT</name>
<dbReference type="Gene3D" id="2.160.10.10">
    <property type="entry name" value="Hexapeptide repeat proteins"/>
    <property type="match status" value="1"/>
</dbReference>
<dbReference type="Pfam" id="PF13562">
    <property type="entry name" value="NTP_transf_4"/>
    <property type="match status" value="1"/>
</dbReference>
<accession>A0A521C5X7</accession>
<dbReference type="InterPro" id="IPR050065">
    <property type="entry name" value="GlmU-like"/>
</dbReference>
<keyword evidence="2" id="KW-0012">Acyltransferase</keyword>
<dbReference type="NCBIfam" id="TIGR03991">
    <property type="entry name" value="alt_bact_glmU"/>
    <property type="match status" value="1"/>
</dbReference>
<dbReference type="PANTHER" id="PTHR43584">
    <property type="entry name" value="NUCLEOTIDYL TRANSFERASE"/>
    <property type="match status" value="1"/>
</dbReference>
<dbReference type="AlphaFoldDB" id="A0A521C5X7"/>
<evidence type="ECO:0000313" key="3">
    <source>
        <dbReference type="EMBL" id="SMO54803.1"/>
    </source>
</evidence>
<dbReference type="Proteomes" id="UP000317593">
    <property type="component" value="Unassembled WGS sequence"/>
</dbReference>
<organism evidence="3 4">
    <name type="scientific">Fodinibius sediminis</name>
    <dbReference type="NCBI Taxonomy" id="1214077"/>
    <lineage>
        <taxon>Bacteria</taxon>
        <taxon>Pseudomonadati</taxon>
        <taxon>Balneolota</taxon>
        <taxon>Balneolia</taxon>
        <taxon>Balneolales</taxon>
        <taxon>Balneolaceae</taxon>
        <taxon>Fodinibius</taxon>
    </lineage>
</organism>
<gene>
    <name evidence="3" type="ORF">SAMN06265218_10573</name>
</gene>
<protein>
    <submittedName>
        <fullName evidence="3">UDP-N-acetylglucosamine diphosphorylase/glucosamine-1-phosphate N-acetyltransferase</fullName>
    </submittedName>
</protein>
<dbReference type="EMBL" id="FXTH01000005">
    <property type="protein sequence ID" value="SMO54803.1"/>
    <property type="molecule type" value="Genomic_DNA"/>
</dbReference>
<dbReference type="SUPFAM" id="SSF51161">
    <property type="entry name" value="Trimeric LpxA-like enzymes"/>
    <property type="match status" value="1"/>
</dbReference>
<evidence type="ECO:0000313" key="4">
    <source>
        <dbReference type="Proteomes" id="UP000317593"/>
    </source>
</evidence>
<proteinExistence type="predicted"/>
<dbReference type="GO" id="GO:0016746">
    <property type="term" value="F:acyltransferase activity"/>
    <property type="evidence" value="ECO:0007669"/>
    <property type="project" value="UniProtKB-KW"/>
</dbReference>
<sequence length="400" mass="44567">MKLCFFEDDQLTNFHPLTLSRPVDDLRIGIYTIRQKWQRALRKESSARIVRPNLRNVFDTGEITPDDSCLWINARYLPTRELLQEVQNLNNGTCLQVDSTVVAACVDGRNSQAWIEEGSPSFSNLLVIQSQPFDCIRHLWELFQFNGREIIRDFQLSGSSDSENITISSRAALEDEDNIIIKKGAEVEAGCVLDARKGPIYIGRDATVMAGSILRGPVAVCEGAIVKAGAKIYGNTTIGPVSKVGGEVSHTIFHSYSNKAHHGYIGHSVIGQWCNFGAGATISNLKTNYSNVRVPHWDDGEDRDSGQQFVGVILGDHSKTAINAVLNSGTVTGVCCNILSRDFPPKFIRSFSWVGSNVIQPYKIEKALEAVELMMARREVELTEGYKEMMRIIFNERHQN</sequence>
<dbReference type="OrthoDB" id="9784832at2"/>
<reference evidence="3 4" key="1">
    <citation type="submission" date="2017-05" db="EMBL/GenBank/DDBJ databases">
        <authorList>
            <person name="Varghese N."/>
            <person name="Submissions S."/>
        </authorList>
    </citation>
    <scope>NUCLEOTIDE SEQUENCE [LARGE SCALE GENOMIC DNA]</scope>
    <source>
        <strain evidence="3 4">DSM 21194</strain>
    </source>
</reference>
<evidence type="ECO:0000256" key="2">
    <source>
        <dbReference type="ARBA" id="ARBA00023315"/>
    </source>
</evidence>
<dbReference type="RefSeq" id="WP_142713834.1">
    <property type="nucleotide sequence ID" value="NZ_FXTH01000005.1"/>
</dbReference>
<dbReference type="GO" id="GO:0016779">
    <property type="term" value="F:nucleotidyltransferase activity"/>
    <property type="evidence" value="ECO:0007669"/>
    <property type="project" value="UniProtKB-ARBA"/>
</dbReference>
<keyword evidence="1 3" id="KW-0808">Transferase</keyword>
<evidence type="ECO:0000256" key="1">
    <source>
        <dbReference type="ARBA" id="ARBA00022679"/>
    </source>
</evidence>
<keyword evidence="4" id="KW-1185">Reference proteome</keyword>
<dbReference type="InterPro" id="IPR011004">
    <property type="entry name" value="Trimer_LpxA-like_sf"/>
</dbReference>
<dbReference type="InterPro" id="IPR023917">
    <property type="entry name" value="Bifunctiontional_GlmU_bac-type"/>
</dbReference>